<gene>
    <name evidence="1" type="ORF">UFOVP1084_58</name>
    <name evidence="2" type="ORF">UFOVP1328_20</name>
    <name evidence="3" type="ORF">UFOVP1532_51</name>
</gene>
<evidence type="ECO:0000313" key="2">
    <source>
        <dbReference type="EMBL" id="CAB4199143.1"/>
    </source>
</evidence>
<reference evidence="1" key="1">
    <citation type="submission" date="2020-05" db="EMBL/GenBank/DDBJ databases">
        <authorList>
            <person name="Chiriac C."/>
            <person name="Salcher M."/>
            <person name="Ghai R."/>
            <person name="Kavagutti S V."/>
        </authorList>
    </citation>
    <scope>NUCLEOTIDE SEQUENCE</scope>
</reference>
<protein>
    <submittedName>
        <fullName evidence="1">Uncharacterized protein</fullName>
    </submittedName>
</protein>
<proteinExistence type="predicted"/>
<name>A0A6J5QLP6_9CAUD</name>
<dbReference type="EMBL" id="LR798385">
    <property type="protein sequence ID" value="CAB5228431.1"/>
    <property type="molecule type" value="Genomic_DNA"/>
</dbReference>
<dbReference type="EMBL" id="LR797278">
    <property type="protein sequence ID" value="CAB4199143.1"/>
    <property type="molecule type" value="Genomic_DNA"/>
</dbReference>
<dbReference type="EMBL" id="LR797042">
    <property type="protein sequence ID" value="CAB4183417.1"/>
    <property type="molecule type" value="Genomic_DNA"/>
</dbReference>
<evidence type="ECO:0000313" key="1">
    <source>
        <dbReference type="EMBL" id="CAB4183417.1"/>
    </source>
</evidence>
<organism evidence="1">
    <name type="scientific">uncultured Caudovirales phage</name>
    <dbReference type="NCBI Taxonomy" id="2100421"/>
    <lineage>
        <taxon>Viruses</taxon>
        <taxon>Duplodnaviria</taxon>
        <taxon>Heunggongvirae</taxon>
        <taxon>Uroviricota</taxon>
        <taxon>Caudoviricetes</taxon>
        <taxon>Peduoviridae</taxon>
        <taxon>Maltschvirus</taxon>
        <taxon>Maltschvirus maltsch</taxon>
    </lineage>
</organism>
<evidence type="ECO:0000313" key="3">
    <source>
        <dbReference type="EMBL" id="CAB5228431.1"/>
    </source>
</evidence>
<accession>A0A6J5QLP6</accession>
<sequence>MNYADLEASINESRSGKTIQPLGGSWGESELLFYKTENGIGARTRTAEMVPALVKHAFDHEQDPIRYIATWLCPPKETA</sequence>